<organism evidence="3 4">
    <name type="scientific">Riccia sorocarpa</name>
    <dbReference type="NCBI Taxonomy" id="122646"/>
    <lineage>
        <taxon>Eukaryota</taxon>
        <taxon>Viridiplantae</taxon>
        <taxon>Streptophyta</taxon>
        <taxon>Embryophyta</taxon>
        <taxon>Marchantiophyta</taxon>
        <taxon>Marchantiopsida</taxon>
        <taxon>Marchantiidae</taxon>
        <taxon>Marchantiales</taxon>
        <taxon>Ricciaceae</taxon>
        <taxon>Riccia</taxon>
    </lineage>
</organism>
<comment type="caution">
    <text evidence="3">The sequence shown here is derived from an EMBL/GenBank/DDBJ whole genome shotgun (WGS) entry which is preliminary data.</text>
</comment>
<dbReference type="EMBL" id="JBJQOH010000001">
    <property type="protein sequence ID" value="KAL3700546.1"/>
    <property type="molecule type" value="Genomic_DNA"/>
</dbReference>
<proteinExistence type="predicted"/>
<evidence type="ECO:0000313" key="3">
    <source>
        <dbReference type="EMBL" id="KAL3700546.1"/>
    </source>
</evidence>
<feature type="region of interest" description="Disordered" evidence="2">
    <location>
        <begin position="409"/>
        <end position="446"/>
    </location>
</feature>
<keyword evidence="4" id="KW-1185">Reference proteome</keyword>
<feature type="compositionally biased region" description="Basic and acidic residues" evidence="2">
    <location>
        <begin position="464"/>
        <end position="480"/>
    </location>
</feature>
<sequence>MDQSSFTEKMNTLARFEVASGAKLNLHKTTVIPVGEGPIPPWLLNYGCAMVSVSDRFRYLGLLAGIHIVEEELIRDLHTKKKMHGGVDWPLMEETANAFLVKNTVKLLQRANEDWVLMAEAIVNDQIRTSSRPTEIKSWKLDELMLGLKALRTPKSPTLNRMMSSWFKELLDSEETWNTRWCQLWKRSTTSRTKLRLWRFLRKGYFTNAKAGDWNLDDGLCKRCDMEKESFIHAIWTCPRILERQKWVSWLLFTDTERQWSQATGEPFMTVIDKALAAHSSNQAPILLILATLRVNWAERNLMQFQGQVTYRGIRVLLNEVEVEITALQEERRLSDDQKQRLDLTSRTTRCWRLETTRWLNGATARNQFQAEEFEPMSADAFPIGRSHAFDETSGWSEVSIILWDTREHRQHRDNSQSENPQKRRTRAAREVTTTQHTDAGWNQENRARLSNSLALWADTCIPRTRDPTDEHDRPPDTDNAHYSAQD</sequence>
<protein>
    <recommendedName>
        <fullName evidence="5">Reverse transcriptase zinc-binding domain-containing protein</fullName>
    </recommendedName>
</protein>
<gene>
    <name evidence="3" type="ORF">R1sor_018568</name>
</gene>
<evidence type="ECO:0008006" key="5">
    <source>
        <dbReference type="Google" id="ProtNLM"/>
    </source>
</evidence>
<evidence type="ECO:0000256" key="2">
    <source>
        <dbReference type="SAM" id="MobiDB-lite"/>
    </source>
</evidence>
<feature type="coiled-coil region" evidence="1">
    <location>
        <begin position="311"/>
        <end position="338"/>
    </location>
</feature>
<name>A0ABD3IB43_9MARC</name>
<accession>A0ABD3IB43</accession>
<evidence type="ECO:0000256" key="1">
    <source>
        <dbReference type="SAM" id="Coils"/>
    </source>
</evidence>
<reference evidence="3 4" key="1">
    <citation type="submission" date="2024-09" db="EMBL/GenBank/DDBJ databases">
        <title>Chromosome-scale assembly of Riccia sorocarpa.</title>
        <authorList>
            <person name="Paukszto L."/>
        </authorList>
    </citation>
    <scope>NUCLEOTIDE SEQUENCE [LARGE SCALE GENOMIC DNA]</scope>
    <source>
        <strain evidence="3">LP-2024</strain>
        <tissue evidence="3">Aerial parts of the thallus</tissue>
    </source>
</reference>
<evidence type="ECO:0000313" key="4">
    <source>
        <dbReference type="Proteomes" id="UP001633002"/>
    </source>
</evidence>
<keyword evidence="1" id="KW-0175">Coiled coil</keyword>
<dbReference type="AlphaFoldDB" id="A0ABD3IB43"/>
<feature type="region of interest" description="Disordered" evidence="2">
    <location>
        <begin position="461"/>
        <end position="487"/>
    </location>
</feature>
<feature type="compositionally biased region" description="Polar residues" evidence="2">
    <location>
        <begin position="436"/>
        <end position="446"/>
    </location>
</feature>
<dbReference type="Proteomes" id="UP001633002">
    <property type="component" value="Unassembled WGS sequence"/>
</dbReference>